<evidence type="ECO:0000313" key="2">
    <source>
        <dbReference type="EMBL" id="KAL2608436.1"/>
    </source>
</evidence>
<feature type="compositionally biased region" description="Basic and acidic residues" evidence="1">
    <location>
        <begin position="1"/>
        <end position="10"/>
    </location>
</feature>
<accession>A0ABD1XHL8</accession>
<gene>
    <name evidence="2" type="ORF">R1flu_027009</name>
</gene>
<dbReference type="AlphaFoldDB" id="A0ABD1XHL8"/>
<protein>
    <submittedName>
        <fullName evidence="2">Uncharacterized protein</fullName>
    </submittedName>
</protein>
<keyword evidence="3" id="KW-1185">Reference proteome</keyword>
<dbReference type="Proteomes" id="UP001605036">
    <property type="component" value="Unassembled WGS sequence"/>
</dbReference>
<reference evidence="2 3" key="1">
    <citation type="submission" date="2024-09" db="EMBL/GenBank/DDBJ databases">
        <title>Chromosome-scale assembly of Riccia fluitans.</title>
        <authorList>
            <person name="Paukszto L."/>
            <person name="Sawicki J."/>
            <person name="Karawczyk K."/>
            <person name="Piernik-Szablinska J."/>
            <person name="Szczecinska M."/>
            <person name="Mazdziarz M."/>
        </authorList>
    </citation>
    <scope>NUCLEOTIDE SEQUENCE [LARGE SCALE GENOMIC DNA]</scope>
    <source>
        <strain evidence="2">Rf_01</strain>
        <tissue evidence="2">Aerial parts of the thallus</tissue>
    </source>
</reference>
<evidence type="ECO:0000256" key="1">
    <source>
        <dbReference type="SAM" id="MobiDB-lite"/>
    </source>
</evidence>
<name>A0ABD1XHL8_9MARC</name>
<organism evidence="2 3">
    <name type="scientific">Riccia fluitans</name>
    <dbReference type="NCBI Taxonomy" id="41844"/>
    <lineage>
        <taxon>Eukaryota</taxon>
        <taxon>Viridiplantae</taxon>
        <taxon>Streptophyta</taxon>
        <taxon>Embryophyta</taxon>
        <taxon>Marchantiophyta</taxon>
        <taxon>Marchantiopsida</taxon>
        <taxon>Marchantiidae</taxon>
        <taxon>Marchantiales</taxon>
        <taxon>Ricciaceae</taxon>
        <taxon>Riccia</taxon>
    </lineage>
</organism>
<dbReference type="EMBL" id="JBHFFA010000008">
    <property type="protein sequence ID" value="KAL2608436.1"/>
    <property type="molecule type" value="Genomic_DNA"/>
</dbReference>
<proteinExistence type="predicted"/>
<feature type="region of interest" description="Disordered" evidence="1">
    <location>
        <begin position="1"/>
        <end position="54"/>
    </location>
</feature>
<evidence type="ECO:0000313" key="3">
    <source>
        <dbReference type="Proteomes" id="UP001605036"/>
    </source>
</evidence>
<feature type="compositionally biased region" description="Basic and acidic residues" evidence="1">
    <location>
        <begin position="22"/>
        <end position="37"/>
    </location>
</feature>
<comment type="caution">
    <text evidence="2">The sequence shown here is derived from an EMBL/GenBank/DDBJ whole genome shotgun (WGS) entry which is preliminary data.</text>
</comment>
<sequence>MNNKEKEDSKKRKALIQTISDSKTETEDEKEPKEEFPHTTWEGQASESKSLDKKTTMDFNDWEVHLQNLGRETSKLFEAFHVEVGSVTAEAMACNMEQIFAPLLVFEVDIQPWKEKVKNLINLLTAKQKKNREVVEQHDFFEGKVH</sequence>